<name>A0ABZ2YY86_9BACT</name>
<dbReference type="Gene3D" id="3.40.50.12370">
    <property type="match status" value="1"/>
</dbReference>
<protein>
    <submittedName>
        <fullName evidence="2">Universal stress protein</fullName>
    </submittedName>
</protein>
<evidence type="ECO:0000259" key="1">
    <source>
        <dbReference type="Pfam" id="PF00582"/>
    </source>
</evidence>
<proteinExistence type="predicted"/>
<dbReference type="SUPFAM" id="SSF52402">
    <property type="entry name" value="Adenine nucleotide alpha hydrolases-like"/>
    <property type="match status" value="2"/>
</dbReference>
<organism evidence="2 3">
    <name type="scientific">Chitinophaga caseinilytica</name>
    <dbReference type="NCBI Taxonomy" id="2267521"/>
    <lineage>
        <taxon>Bacteria</taxon>
        <taxon>Pseudomonadati</taxon>
        <taxon>Bacteroidota</taxon>
        <taxon>Chitinophagia</taxon>
        <taxon>Chitinophagales</taxon>
        <taxon>Chitinophagaceae</taxon>
        <taxon>Chitinophaga</taxon>
    </lineage>
</organism>
<dbReference type="InterPro" id="IPR006016">
    <property type="entry name" value="UspA"/>
</dbReference>
<gene>
    <name evidence="2" type="ORF">WJU22_14175</name>
</gene>
<dbReference type="EMBL" id="CP150096">
    <property type="protein sequence ID" value="WZN44045.1"/>
    <property type="molecule type" value="Genomic_DNA"/>
</dbReference>
<dbReference type="RefSeq" id="WP_341838839.1">
    <property type="nucleotide sequence ID" value="NZ_CP149792.1"/>
</dbReference>
<evidence type="ECO:0000313" key="2">
    <source>
        <dbReference type="EMBL" id="WZN44045.1"/>
    </source>
</evidence>
<feature type="domain" description="UspA" evidence="1">
    <location>
        <begin position="205"/>
        <end position="274"/>
    </location>
</feature>
<accession>A0ABZ2YY86</accession>
<dbReference type="Proteomes" id="UP001449657">
    <property type="component" value="Chromosome"/>
</dbReference>
<dbReference type="Pfam" id="PF00582">
    <property type="entry name" value="Usp"/>
    <property type="match status" value="1"/>
</dbReference>
<sequence>MKKILATVDALHFSEHELRSYKYIADKARGALTILFLENIAGEAVQYAALESGTLDYQAIFAESMKERREKSIENKKRLQEYYRDNGMDVTVRELPGVPMVEAVAESRFADLLLVRNDTSFSMLTDSNPTQFVKDMLVQAQCPVMVIPETVHYFRELIFSYNGTFSSSFAIRQFTQLFDTLSEVPVKVIYIAENDERKIPSGKLIKEYLNHHYEDVTYQSLEGKPAAELLAATLHSTHGVVTLGAYGRSATSRFFRHSDAEAILRTANIPVFITHP</sequence>
<keyword evidence="3" id="KW-1185">Reference proteome</keyword>
<reference evidence="2 3" key="1">
    <citation type="submission" date="2024-03" db="EMBL/GenBank/DDBJ databases">
        <title>Chitinophaga caseinilytica sp. nov., a casein hydrolysing bacterium isolated from forest soil.</title>
        <authorList>
            <person name="Lee D.S."/>
            <person name="Han D.M."/>
            <person name="Baek J.H."/>
            <person name="Choi D.G."/>
            <person name="Jeon J.H."/>
            <person name="Jeon C.O."/>
        </authorList>
    </citation>
    <scope>NUCLEOTIDE SEQUENCE [LARGE SCALE GENOMIC DNA]</scope>
    <source>
        <strain evidence="2 3">KACC 19118</strain>
    </source>
</reference>
<evidence type="ECO:0000313" key="3">
    <source>
        <dbReference type="Proteomes" id="UP001449657"/>
    </source>
</evidence>